<keyword evidence="2" id="KW-0808">Transferase</keyword>
<dbReference type="EC" id="4.3.3.5" evidence="2"/>
<protein>
    <submittedName>
        <fullName evidence="2">MurG-like transferase</fullName>
        <ecNumber evidence="2">4.3.3.5</ecNumber>
    </submittedName>
</protein>
<keyword evidence="2" id="KW-0456">Lyase</keyword>
<dbReference type="Gene3D" id="3.40.50.2000">
    <property type="entry name" value="Glycogen Phosphorylase B"/>
    <property type="match status" value="2"/>
</dbReference>
<dbReference type="Proteomes" id="UP000319557">
    <property type="component" value="Chromosome"/>
</dbReference>
<dbReference type="CDD" id="cd03784">
    <property type="entry name" value="GT1_Gtf-like"/>
    <property type="match status" value="1"/>
</dbReference>
<sequence length="439" mass="48703">MSMVNSTQPLAIVSAFGSRGDVNPMLALARELSRRGWRILFLTSAPYQAMAEAAGFDSQALVSQEEFDKFIAVPGLWHPVQGLRVVLGETATMLLQPTFDLLERRVEPGNTILVTHPLDFASRIYRDLHPEVPLVGTVLAPMAIRTPGDPAKLTDWPLEISRPAWLVEVSYMAADWIFISKWLGRPVNRFRRQLGLPPIDRVLKSWYLSPDLVLGLFPEWFAPRPDQWPSQLQCTGFPLEDAAGEMDAANIAAVQAIRDQHDQPPVVFAPGTANRQAADYFQIAADACGELDIPAILQTEFPQQLPARLPPKVVHQSYLPFRSLLPHCRAIVHHGGIGTTSQALAAGIPQLVVPMAFDQFDNARRVERLGCGRSLLHRQLSRRRLTQKLTDLLDGESIRSRCGEIRSRMTTNETVRQSVDAIQQLAIARGVVGRSAETA</sequence>
<dbReference type="PANTHER" id="PTHR48050:SF13">
    <property type="entry name" value="STEROL 3-BETA-GLUCOSYLTRANSFERASE UGT80A2"/>
    <property type="match status" value="1"/>
</dbReference>
<keyword evidence="3" id="KW-1185">Reference proteome</keyword>
<evidence type="ECO:0000259" key="1">
    <source>
        <dbReference type="Pfam" id="PF06722"/>
    </source>
</evidence>
<dbReference type="GO" id="GO:0017000">
    <property type="term" value="P:antibiotic biosynthetic process"/>
    <property type="evidence" value="ECO:0007669"/>
    <property type="project" value="UniProtKB-ARBA"/>
</dbReference>
<dbReference type="InterPro" id="IPR002213">
    <property type="entry name" value="UDP_glucos_trans"/>
</dbReference>
<dbReference type="EMBL" id="CP036261">
    <property type="protein sequence ID" value="QDS89640.1"/>
    <property type="molecule type" value="Genomic_DNA"/>
</dbReference>
<evidence type="ECO:0000313" key="3">
    <source>
        <dbReference type="Proteomes" id="UP000319557"/>
    </source>
</evidence>
<dbReference type="GO" id="GO:0016829">
    <property type="term" value="F:lyase activity"/>
    <property type="evidence" value="ECO:0007669"/>
    <property type="project" value="UniProtKB-KW"/>
</dbReference>
<dbReference type="GO" id="GO:0008194">
    <property type="term" value="F:UDP-glycosyltransferase activity"/>
    <property type="evidence" value="ECO:0007669"/>
    <property type="project" value="InterPro"/>
</dbReference>
<dbReference type="KEGG" id="ruv:EC9_38400"/>
<dbReference type="AlphaFoldDB" id="A0A517M435"/>
<reference evidence="2 3" key="1">
    <citation type="submission" date="2019-02" db="EMBL/GenBank/DDBJ databases">
        <title>Deep-cultivation of Planctomycetes and their phenomic and genomic characterization uncovers novel biology.</title>
        <authorList>
            <person name="Wiegand S."/>
            <person name="Jogler M."/>
            <person name="Boedeker C."/>
            <person name="Pinto D."/>
            <person name="Vollmers J."/>
            <person name="Rivas-Marin E."/>
            <person name="Kohn T."/>
            <person name="Peeters S.H."/>
            <person name="Heuer A."/>
            <person name="Rast P."/>
            <person name="Oberbeckmann S."/>
            <person name="Bunk B."/>
            <person name="Jeske O."/>
            <person name="Meyerdierks A."/>
            <person name="Storesund J.E."/>
            <person name="Kallscheuer N."/>
            <person name="Luecker S."/>
            <person name="Lage O.M."/>
            <person name="Pohl T."/>
            <person name="Merkel B.J."/>
            <person name="Hornburger P."/>
            <person name="Mueller R.-W."/>
            <person name="Bruemmer F."/>
            <person name="Labrenz M."/>
            <person name="Spormann A.M."/>
            <person name="Op den Camp H."/>
            <person name="Overmann J."/>
            <person name="Amann R."/>
            <person name="Jetten M.S.M."/>
            <person name="Mascher T."/>
            <person name="Medema M.H."/>
            <person name="Devos D.P."/>
            <person name="Kaster A.-K."/>
            <person name="Ovreas L."/>
            <person name="Rohde M."/>
            <person name="Galperin M.Y."/>
            <person name="Jogler C."/>
        </authorList>
    </citation>
    <scope>NUCLEOTIDE SEQUENCE [LARGE SCALE GENOMIC DNA]</scope>
    <source>
        <strain evidence="2 3">EC9</strain>
    </source>
</reference>
<dbReference type="PANTHER" id="PTHR48050">
    <property type="entry name" value="STEROL 3-BETA-GLUCOSYLTRANSFERASE"/>
    <property type="match status" value="1"/>
</dbReference>
<dbReference type="InterPro" id="IPR010610">
    <property type="entry name" value="EryCIII-like_C"/>
</dbReference>
<dbReference type="SUPFAM" id="SSF53756">
    <property type="entry name" value="UDP-Glycosyltransferase/glycogen phosphorylase"/>
    <property type="match status" value="1"/>
</dbReference>
<evidence type="ECO:0000313" key="2">
    <source>
        <dbReference type="EMBL" id="QDS89640.1"/>
    </source>
</evidence>
<dbReference type="InterPro" id="IPR050426">
    <property type="entry name" value="Glycosyltransferase_28"/>
</dbReference>
<gene>
    <name evidence="2" type="ORF">EC9_38400</name>
</gene>
<dbReference type="OrthoDB" id="9805366at2"/>
<dbReference type="GO" id="GO:0016758">
    <property type="term" value="F:hexosyltransferase activity"/>
    <property type="evidence" value="ECO:0007669"/>
    <property type="project" value="UniProtKB-ARBA"/>
</dbReference>
<organism evidence="2 3">
    <name type="scientific">Rosistilla ulvae</name>
    <dbReference type="NCBI Taxonomy" id="1930277"/>
    <lineage>
        <taxon>Bacteria</taxon>
        <taxon>Pseudomonadati</taxon>
        <taxon>Planctomycetota</taxon>
        <taxon>Planctomycetia</taxon>
        <taxon>Pirellulales</taxon>
        <taxon>Pirellulaceae</taxon>
        <taxon>Rosistilla</taxon>
    </lineage>
</organism>
<name>A0A517M435_9BACT</name>
<proteinExistence type="predicted"/>
<feature type="domain" description="Erythromycin biosynthesis protein CIII-like C-terminal" evidence="1">
    <location>
        <begin position="286"/>
        <end position="413"/>
    </location>
</feature>
<accession>A0A517M435</accession>
<dbReference type="Pfam" id="PF06722">
    <property type="entry name" value="EryCIII-like_C"/>
    <property type="match status" value="1"/>
</dbReference>